<organism evidence="1 2">
    <name type="scientific">Dysosmobacter welbionis</name>
    <dbReference type="NCBI Taxonomy" id="2093857"/>
    <lineage>
        <taxon>Bacteria</taxon>
        <taxon>Bacillati</taxon>
        <taxon>Bacillota</taxon>
        <taxon>Clostridia</taxon>
        <taxon>Eubacteriales</taxon>
        <taxon>Oscillospiraceae</taxon>
        <taxon>Dysosmobacter</taxon>
    </lineage>
</organism>
<dbReference type="KEGG" id="obj:EIO64_02970"/>
<dbReference type="RefSeq" id="WP_207754065.1">
    <property type="nucleotide sequence ID" value="NZ_CP034413.3"/>
</dbReference>
<evidence type="ECO:0000313" key="2">
    <source>
        <dbReference type="Proteomes" id="UP000298642"/>
    </source>
</evidence>
<proteinExistence type="predicted"/>
<evidence type="ECO:0000313" key="1">
    <source>
        <dbReference type="EMBL" id="QCI58318.3"/>
    </source>
</evidence>
<gene>
    <name evidence="1" type="ORF">EIO64_02970</name>
</gene>
<protein>
    <submittedName>
        <fullName evidence="1">Uncharacterized protein</fullName>
    </submittedName>
</protein>
<dbReference type="AlphaFoldDB" id="A0A856HXA4"/>
<accession>A0A856HXA4</accession>
<keyword evidence="2" id="KW-1185">Reference proteome</keyword>
<dbReference type="EMBL" id="CP034413">
    <property type="protein sequence ID" value="QCI58318.3"/>
    <property type="molecule type" value="Genomic_DNA"/>
</dbReference>
<sequence length="67" mass="7062">MLFALCAMKEQGNCTHAAAHKAAPAEGQPYSAVFSASGDTEPGVSSDFMLHIGLLRLVCGISFYQVD</sequence>
<name>A0A856HXA4_9FIRM</name>
<dbReference type="Proteomes" id="UP000298642">
    <property type="component" value="Chromosome"/>
</dbReference>
<reference evidence="2" key="1">
    <citation type="submission" date="2018-12" db="EMBL/GenBank/DDBJ databases">
        <title>Dusodibacter welbiota gen. nov., sp. nov., isolated from human faeces and emended description of the Oscillibacter genus.</title>
        <authorList>
            <person name="Le Roy T."/>
            <person name="Van der Smissen P."/>
            <person name="Delzenne N."/>
            <person name="Muccioli G."/>
            <person name="Collet J.F."/>
            <person name="Cani P.D."/>
        </authorList>
    </citation>
    <scope>NUCLEOTIDE SEQUENCE [LARGE SCALE GENOMIC DNA]</scope>
    <source>
        <strain evidence="2">J115</strain>
    </source>
</reference>